<dbReference type="GO" id="GO:0005886">
    <property type="term" value="C:plasma membrane"/>
    <property type="evidence" value="ECO:0007669"/>
    <property type="project" value="InterPro"/>
</dbReference>
<reference evidence="4" key="1">
    <citation type="journal article" date="2021" name="Genome Biol. Evol.">
        <title>A High-Quality Reference Genome for a Parasitic Bivalve with Doubly Uniparental Inheritance (Bivalvia: Unionida).</title>
        <authorList>
            <person name="Smith C.H."/>
        </authorList>
    </citation>
    <scope>NUCLEOTIDE SEQUENCE</scope>
    <source>
        <strain evidence="4">CHS0354</strain>
    </source>
</reference>
<evidence type="ECO:0000313" key="5">
    <source>
        <dbReference type="Proteomes" id="UP001195483"/>
    </source>
</evidence>
<dbReference type="AlphaFoldDB" id="A0AAE0RV23"/>
<dbReference type="PRINTS" id="PR00721">
    <property type="entry name" value="STOMATIN"/>
</dbReference>
<keyword evidence="2" id="KW-1133">Transmembrane helix</keyword>
<dbReference type="FunFam" id="3.30.479.30:FF:000026">
    <property type="entry name" value="Uncharacterized protein"/>
    <property type="match status" value="1"/>
</dbReference>
<dbReference type="InterPro" id="IPR001972">
    <property type="entry name" value="Stomatin_HflK_fam"/>
</dbReference>
<dbReference type="PANTHER" id="PTHR10264">
    <property type="entry name" value="BAND 7 PROTEIN-RELATED"/>
    <property type="match status" value="1"/>
</dbReference>
<dbReference type="InterPro" id="IPR043202">
    <property type="entry name" value="Band-7_stomatin-like"/>
</dbReference>
<dbReference type="InterPro" id="IPR036013">
    <property type="entry name" value="Band_7/SPFH_dom_sf"/>
</dbReference>
<dbReference type="EMBL" id="JAEAOA010000130">
    <property type="protein sequence ID" value="KAK3580192.1"/>
    <property type="molecule type" value="Genomic_DNA"/>
</dbReference>
<dbReference type="InterPro" id="IPR001107">
    <property type="entry name" value="Band_7"/>
</dbReference>
<keyword evidence="2" id="KW-0472">Membrane</keyword>
<sequence>MKHYKGEETSNNVVHNTQSSDGQKIIGAEDNTDGLGCCGWILTMCSLLLILVTLPISLIFTIKVVQEYERAVIFRLGRLMKGGAKGPGIFFIIPCIETYSKIDLRTVSFDVPPQEVLTKDSVTVCVDAVVYYRVSKPTISVANVENAHHSARLLAQTTLRNILGLKNLTEILSDREGISQGVQSVLDDATERWGIQVERVEIKDVRLPVQLQRAMAAEAEAAREARAKVIAAEGEQKAAKALKEAAEIMTQSKAALQLRYLQTLSTISSEKNSTIIFPIPIDIVSHFIHNDK</sequence>
<dbReference type="SUPFAM" id="SSF117892">
    <property type="entry name" value="Band 7/SPFH domain"/>
    <property type="match status" value="1"/>
</dbReference>
<reference evidence="4" key="2">
    <citation type="journal article" date="2021" name="Genome Biol. Evol.">
        <title>Developing a high-quality reference genome for a parasitic bivalve with doubly uniparental inheritance (Bivalvia: Unionida).</title>
        <authorList>
            <person name="Smith C.H."/>
        </authorList>
    </citation>
    <scope>NUCLEOTIDE SEQUENCE</scope>
    <source>
        <strain evidence="4">CHS0354</strain>
        <tissue evidence="4">Mantle</tissue>
    </source>
</reference>
<dbReference type="Proteomes" id="UP001195483">
    <property type="component" value="Unassembled WGS sequence"/>
</dbReference>
<keyword evidence="2" id="KW-0812">Transmembrane</keyword>
<reference evidence="4" key="3">
    <citation type="submission" date="2023-05" db="EMBL/GenBank/DDBJ databases">
        <authorList>
            <person name="Smith C.H."/>
        </authorList>
    </citation>
    <scope>NUCLEOTIDE SEQUENCE</scope>
    <source>
        <strain evidence="4">CHS0354</strain>
        <tissue evidence="4">Mantle</tissue>
    </source>
</reference>
<protein>
    <recommendedName>
        <fullName evidence="3">Band 7 domain-containing protein</fullName>
    </recommendedName>
</protein>
<dbReference type="Gene3D" id="3.30.479.30">
    <property type="entry name" value="Band 7 domain"/>
    <property type="match status" value="1"/>
</dbReference>
<keyword evidence="5" id="KW-1185">Reference proteome</keyword>
<evidence type="ECO:0000259" key="3">
    <source>
        <dbReference type="SMART" id="SM00244"/>
    </source>
</evidence>
<comment type="caution">
    <text evidence="4">The sequence shown here is derived from an EMBL/GenBank/DDBJ whole genome shotgun (WGS) entry which is preliminary data.</text>
</comment>
<gene>
    <name evidence="4" type="ORF">CHS0354_001325</name>
</gene>
<accession>A0AAE0RV23</accession>
<dbReference type="SMART" id="SM00244">
    <property type="entry name" value="PHB"/>
    <property type="match status" value="1"/>
</dbReference>
<dbReference type="Gene3D" id="6.10.250.2090">
    <property type="match status" value="1"/>
</dbReference>
<evidence type="ECO:0000313" key="4">
    <source>
        <dbReference type="EMBL" id="KAK3580192.1"/>
    </source>
</evidence>
<evidence type="ECO:0000256" key="1">
    <source>
        <dbReference type="ARBA" id="ARBA00008164"/>
    </source>
</evidence>
<organism evidence="4 5">
    <name type="scientific">Potamilus streckersoni</name>
    <dbReference type="NCBI Taxonomy" id="2493646"/>
    <lineage>
        <taxon>Eukaryota</taxon>
        <taxon>Metazoa</taxon>
        <taxon>Spiralia</taxon>
        <taxon>Lophotrochozoa</taxon>
        <taxon>Mollusca</taxon>
        <taxon>Bivalvia</taxon>
        <taxon>Autobranchia</taxon>
        <taxon>Heteroconchia</taxon>
        <taxon>Palaeoheterodonta</taxon>
        <taxon>Unionida</taxon>
        <taxon>Unionoidea</taxon>
        <taxon>Unionidae</taxon>
        <taxon>Ambleminae</taxon>
        <taxon>Lampsilini</taxon>
        <taxon>Potamilus</taxon>
    </lineage>
</organism>
<evidence type="ECO:0000256" key="2">
    <source>
        <dbReference type="SAM" id="Phobius"/>
    </source>
</evidence>
<dbReference type="Pfam" id="PF01145">
    <property type="entry name" value="Band_7"/>
    <property type="match status" value="1"/>
</dbReference>
<feature type="domain" description="Band 7" evidence="3">
    <location>
        <begin position="60"/>
        <end position="219"/>
    </location>
</feature>
<comment type="similarity">
    <text evidence="1">Belongs to the band 7/mec-2 family.</text>
</comment>
<name>A0AAE0RV23_9BIVA</name>
<proteinExistence type="inferred from homology"/>
<feature type="transmembrane region" description="Helical" evidence="2">
    <location>
        <begin position="40"/>
        <end position="65"/>
    </location>
</feature>
<dbReference type="PANTHER" id="PTHR10264:SF19">
    <property type="entry name" value="AT06885P-RELATED"/>
    <property type="match status" value="1"/>
</dbReference>